<evidence type="ECO:0000256" key="10">
    <source>
        <dbReference type="ARBA" id="ARBA00022737"/>
    </source>
</evidence>
<dbReference type="PANTHER" id="PTHR11878:SF69">
    <property type="entry name" value="SODIUM CALCIUM EXCHANGER 1H"/>
    <property type="match status" value="1"/>
</dbReference>
<dbReference type="GO" id="GO:0098794">
    <property type="term" value="C:postsynapse"/>
    <property type="evidence" value="ECO:0007669"/>
    <property type="project" value="TreeGrafter"/>
</dbReference>
<evidence type="ECO:0000313" key="24">
    <source>
        <dbReference type="Proteomes" id="UP001174136"/>
    </source>
</evidence>
<reference evidence="23" key="1">
    <citation type="journal article" date="2023" name="Front. Mar. Sci.">
        <title>A new Merluccius polli reference genome to investigate the effects of global change in West African waters.</title>
        <authorList>
            <person name="Mateo J.L."/>
            <person name="Blanco-Fernandez C."/>
            <person name="Garcia-Vazquez E."/>
            <person name="Machado-Schiaffino G."/>
        </authorList>
    </citation>
    <scope>NUCLEOTIDE SEQUENCE</scope>
    <source>
        <strain evidence="23">C29</strain>
        <tissue evidence="23">Fin</tissue>
    </source>
</reference>
<evidence type="ECO:0000256" key="17">
    <source>
        <dbReference type="ARBA" id="ARBA00023180"/>
    </source>
</evidence>
<feature type="transmembrane region" description="Helical" evidence="20">
    <location>
        <begin position="163"/>
        <end position="183"/>
    </location>
</feature>
<dbReference type="InterPro" id="IPR004836">
    <property type="entry name" value="Na_Ca_Ex"/>
</dbReference>
<dbReference type="Pfam" id="PF03160">
    <property type="entry name" value="Calx-beta"/>
    <property type="match status" value="1"/>
</dbReference>
<evidence type="ECO:0000256" key="6">
    <source>
        <dbReference type="ARBA" id="ARBA00022568"/>
    </source>
</evidence>
<dbReference type="Proteomes" id="UP001174136">
    <property type="component" value="Unassembled WGS sequence"/>
</dbReference>
<evidence type="ECO:0000256" key="21">
    <source>
        <dbReference type="SAM" id="SignalP"/>
    </source>
</evidence>
<comment type="catalytic activity">
    <reaction evidence="19">
        <text>Ca(2+)(in) + 3 Na(+)(out) = Ca(2+)(out) + 3 Na(+)(in)</text>
        <dbReference type="Rhea" id="RHEA:69955"/>
        <dbReference type="ChEBI" id="CHEBI:29101"/>
        <dbReference type="ChEBI" id="CHEBI:29108"/>
    </reaction>
</comment>
<proteinExistence type="inferred from homology"/>
<dbReference type="Gene3D" id="2.60.40.2030">
    <property type="match status" value="2"/>
</dbReference>
<dbReference type="GO" id="GO:0005516">
    <property type="term" value="F:calmodulin binding"/>
    <property type="evidence" value="ECO:0007669"/>
    <property type="project" value="UniProtKB-KW"/>
</dbReference>
<dbReference type="GO" id="GO:0005432">
    <property type="term" value="F:calcium:sodium antiporter activity"/>
    <property type="evidence" value="ECO:0007669"/>
    <property type="project" value="InterPro"/>
</dbReference>
<feature type="transmembrane region" description="Helical" evidence="20">
    <location>
        <begin position="750"/>
        <end position="776"/>
    </location>
</feature>
<evidence type="ECO:0000256" key="7">
    <source>
        <dbReference type="ARBA" id="ARBA00022692"/>
    </source>
</evidence>
<dbReference type="InterPro" id="IPR004837">
    <property type="entry name" value="NaCa_Exmemb"/>
</dbReference>
<feature type="transmembrane region" description="Helical" evidence="20">
    <location>
        <begin position="650"/>
        <end position="680"/>
    </location>
</feature>
<evidence type="ECO:0000256" key="11">
    <source>
        <dbReference type="ARBA" id="ARBA00022837"/>
    </source>
</evidence>
<feature type="transmembrane region" description="Helical" evidence="20">
    <location>
        <begin position="224"/>
        <end position="244"/>
    </location>
</feature>
<evidence type="ECO:0000256" key="19">
    <source>
        <dbReference type="ARBA" id="ARBA00033667"/>
    </source>
</evidence>
<dbReference type="GO" id="GO:0030424">
    <property type="term" value="C:axon"/>
    <property type="evidence" value="ECO:0007669"/>
    <property type="project" value="TreeGrafter"/>
</dbReference>
<evidence type="ECO:0000256" key="1">
    <source>
        <dbReference type="ARBA" id="ARBA00004651"/>
    </source>
</evidence>
<comment type="subcellular location">
    <subcellularLocation>
        <location evidence="1">Cell membrane</location>
        <topology evidence="1">Multi-pass membrane protein</topology>
    </subcellularLocation>
</comment>
<dbReference type="GO" id="GO:0007154">
    <property type="term" value="P:cell communication"/>
    <property type="evidence" value="ECO:0007669"/>
    <property type="project" value="InterPro"/>
</dbReference>
<evidence type="ECO:0000256" key="4">
    <source>
        <dbReference type="ARBA" id="ARBA00022449"/>
    </source>
</evidence>
<feature type="chain" id="PRO_5041388419" evidence="21">
    <location>
        <begin position="24"/>
        <end position="1010"/>
    </location>
</feature>
<comment type="similarity">
    <text evidence="2">Belongs to the Ca(2+):cation antiporter (CaCA) (TC 2.A.19) family. SLC8 subfamily.</text>
</comment>
<dbReference type="FunFam" id="1.20.1420.30:FF:000001">
    <property type="entry name" value="sodium/calcium exchanger 1 isoform X1"/>
    <property type="match status" value="1"/>
</dbReference>
<evidence type="ECO:0000259" key="22">
    <source>
        <dbReference type="SMART" id="SM00237"/>
    </source>
</evidence>
<gene>
    <name evidence="23" type="primary">SLC8A1_2</name>
    <name evidence="23" type="ORF">N1851_031053</name>
</gene>
<keyword evidence="5" id="KW-1003">Cell membrane</keyword>
<feature type="domain" description="Calx-beta" evidence="22">
    <location>
        <begin position="462"/>
        <end position="562"/>
    </location>
</feature>
<dbReference type="GO" id="GO:0098703">
    <property type="term" value="P:calcium ion import across plasma membrane"/>
    <property type="evidence" value="ECO:0007669"/>
    <property type="project" value="TreeGrafter"/>
</dbReference>
<dbReference type="PANTHER" id="PTHR11878">
    <property type="entry name" value="SODIUM/CALCIUM EXCHANGER"/>
    <property type="match status" value="1"/>
</dbReference>
<dbReference type="InterPro" id="IPR003644">
    <property type="entry name" value="Calx_beta"/>
</dbReference>
<dbReference type="AlphaFoldDB" id="A0AA47M4D4"/>
<feature type="transmembrane region" description="Helical" evidence="20">
    <location>
        <begin position="973"/>
        <end position="993"/>
    </location>
</feature>
<feature type="transmembrane region" description="Helical" evidence="20">
    <location>
        <begin position="909"/>
        <end position="929"/>
    </location>
</feature>
<evidence type="ECO:0000256" key="20">
    <source>
        <dbReference type="SAM" id="Phobius"/>
    </source>
</evidence>
<evidence type="ECO:0000256" key="16">
    <source>
        <dbReference type="ARBA" id="ARBA00023136"/>
    </source>
</evidence>
<feature type="transmembrane region" description="Helical" evidence="20">
    <location>
        <begin position="807"/>
        <end position="826"/>
    </location>
</feature>
<dbReference type="Pfam" id="PF16494">
    <property type="entry name" value="Na_Ca_ex_C"/>
    <property type="match status" value="1"/>
</dbReference>
<dbReference type="InterPro" id="IPR051171">
    <property type="entry name" value="CaCA"/>
</dbReference>
<feature type="transmembrane region" description="Helical" evidence="20">
    <location>
        <begin position="718"/>
        <end position="744"/>
    </location>
</feature>
<keyword evidence="15" id="KW-0406">Ion transport</keyword>
<feature type="transmembrane region" description="Helical" evidence="20">
    <location>
        <begin position="832"/>
        <end position="852"/>
    </location>
</feature>
<evidence type="ECO:0000256" key="5">
    <source>
        <dbReference type="ARBA" id="ARBA00022475"/>
    </source>
</evidence>
<keyword evidence="24" id="KW-1185">Reference proteome</keyword>
<dbReference type="SMART" id="SM00237">
    <property type="entry name" value="Calx_beta"/>
    <property type="match status" value="2"/>
</dbReference>
<dbReference type="PRINTS" id="PR01259">
    <property type="entry name" value="NACAEXCHNGR"/>
</dbReference>
<protein>
    <submittedName>
        <fullName evidence="23">Sodium/calcium exchanger 1</fullName>
    </submittedName>
</protein>
<keyword evidence="6" id="KW-0109">Calcium transport</keyword>
<feature type="transmembrane region" description="Helical" evidence="20">
    <location>
        <begin position="941"/>
        <end position="961"/>
    </location>
</feature>
<dbReference type="InterPro" id="IPR038081">
    <property type="entry name" value="CalX-like_sf"/>
</dbReference>
<evidence type="ECO:0000256" key="15">
    <source>
        <dbReference type="ARBA" id="ARBA00023065"/>
    </source>
</evidence>
<evidence type="ECO:0000256" key="8">
    <source>
        <dbReference type="ARBA" id="ARBA00022723"/>
    </source>
</evidence>
<evidence type="ECO:0000256" key="13">
    <source>
        <dbReference type="ARBA" id="ARBA00022989"/>
    </source>
</evidence>
<keyword evidence="16 20" id="KW-0472">Membrane</keyword>
<keyword evidence="11" id="KW-0106">Calcium</keyword>
<evidence type="ECO:0000313" key="23">
    <source>
        <dbReference type="EMBL" id="KAK0133422.1"/>
    </source>
</evidence>
<evidence type="ECO:0000256" key="14">
    <source>
        <dbReference type="ARBA" id="ARBA00023053"/>
    </source>
</evidence>
<dbReference type="SUPFAM" id="SSF141072">
    <property type="entry name" value="CalX-like"/>
    <property type="match status" value="2"/>
</dbReference>
<evidence type="ECO:0000256" key="12">
    <source>
        <dbReference type="ARBA" id="ARBA00022860"/>
    </source>
</evidence>
<dbReference type="EMBL" id="JAOPHQ010005988">
    <property type="protein sequence ID" value="KAK0133422.1"/>
    <property type="molecule type" value="Genomic_DNA"/>
</dbReference>
<dbReference type="InterPro" id="IPR032452">
    <property type="entry name" value="Na_Ca_Ex_C-exten"/>
</dbReference>
<dbReference type="FunFam" id="1.20.1420.30:FF:000003">
    <property type="entry name" value="sodium/calcium exchanger 1 isoform X1"/>
    <property type="match status" value="1"/>
</dbReference>
<accession>A0AA47M4D4</accession>
<dbReference type="Pfam" id="PF01699">
    <property type="entry name" value="Na_Ca_ex"/>
    <property type="match status" value="2"/>
</dbReference>
<dbReference type="Gene3D" id="1.20.1420.30">
    <property type="entry name" value="NCX, central ion-binding region"/>
    <property type="match status" value="2"/>
</dbReference>
<evidence type="ECO:0000256" key="9">
    <source>
        <dbReference type="ARBA" id="ARBA00022729"/>
    </source>
</evidence>
<keyword evidence="9 21" id="KW-0732">Signal</keyword>
<evidence type="ECO:0000256" key="18">
    <source>
        <dbReference type="ARBA" id="ARBA00023201"/>
    </source>
</evidence>
<keyword evidence="3" id="KW-0813">Transport</keyword>
<feature type="transmembrane region" description="Helical" evidence="20">
    <location>
        <begin position="195"/>
        <end position="218"/>
    </location>
</feature>
<keyword evidence="17" id="KW-0325">Glycoprotein</keyword>
<sequence>MGVARALFLFSLLLLLIPSSLEASSAMSSITNSSVTNRTQCGGNTDCLPGLILSVWLPLDPPMGEKLARATIYFLGMIYMFLGVSIIADRFMASIEVITSQEKQITIKKANGEKVVATVRVWNETVSNLTLMALGSSAPEILLSVVEVCGHNFNAGQLGPNTIVGSAAFNMFVIIGLCVLVIPDGEHRKVKHLRVFFVTAAWSILAYTWLYLILAVISPGIVEVWEGLLTLFFFPVCVGFAYVADRRLLFYKYMHKRYRAGKHKGIIVETVGEPEPHLSKVELEMDGRVAPGEEVQGEMDEEDSRREMARILKELKLNHPEKATEQLVEQAKHQLLTQQQKSRAFRHCQATRMTTGAGNAVWRAVAQVALRVVRHGGDPDRTVAVDYHTEDATANAGTDYRHTEGTITFQPGETEKEITVDIIDDDIFEEEEHFLVHLSNVREVCDGSDPQSGSGLGLPCSASITILDDDHAGIFTFQDPVVTVSESVGVLEVNVVRTCGARGVVALPYRTLEGTARGGGEDFEDTHGVLEFDNDQIVKTIQINVIDDEEYEKNKNLFLEFGEPRLVEMSGKKAVLLQEAGMDIYRKVQGRGAQQSVVNITEGGGGDQSVSKKEEEERRVAEQGRPRLGEHARLEVVIEESYEFKVSFYFLLYLLLYFLLYMLLYFLFYFLLYLLLYFLLYLLLYFLFYFLLYLLLYFLFYFLLYLLLYFLFYFLLYLLLYFLFYFLLYLLLYFLFYFLLYLLLYFLFYFLLYLLLYFLFYFLLYLLLYFLFYFLFWREQFRDAITVNSGDDDDDEEGRGEKPVPSCFDYVMHFLTVFWKLLFAAVPPTDYWNGWACFVVSISCIGLLTAFIGDLASHFGCTVGLKDSVTAVVFVALGTSVPDTFASKVAAIQDQYADASIGNVTGSNAVNVFLGIGVAWSIAAVYHQSQGGWFRVDPGTLAFSVTLFTVFALVCVAVLMYRRRPEIGGELGGPWVPKVLTSCLFFSLWLMYIDTLTYQIKLDFENRISR</sequence>
<keyword evidence="10" id="KW-0677">Repeat</keyword>
<dbReference type="GO" id="GO:0046872">
    <property type="term" value="F:metal ion binding"/>
    <property type="evidence" value="ECO:0007669"/>
    <property type="project" value="UniProtKB-KW"/>
</dbReference>
<keyword evidence="4" id="KW-0050">Antiport</keyword>
<comment type="caution">
    <text evidence="23">The sequence shown here is derived from an EMBL/GenBank/DDBJ whole genome shotgun (WGS) entry which is preliminary data.</text>
</comment>
<name>A0AA47M4D4_MERPO</name>
<feature type="transmembrane region" description="Helical" evidence="20">
    <location>
        <begin position="71"/>
        <end position="88"/>
    </location>
</feature>
<organism evidence="23 24">
    <name type="scientific">Merluccius polli</name>
    <name type="common">Benguela hake</name>
    <name type="synonym">Merluccius cadenati</name>
    <dbReference type="NCBI Taxonomy" id="89951"/>
    <lineage>
        <taxon>Eukaryota</taxon>
        <taxon>Metazoa</taxon>
        <taxon>Chordata</taxon>
        <taxon>Craniata</taxon>
        <taxon>Vertebrata</taxon>
        <taxon>Euteleostomi</taxon>
        <taxon>Actinopterygii</taxon>
        <taxon>Neopterygii</taxon>
        <taxon>Teleostei</taxon>
        <taxon>Neoteleostei</taxon>
        <taxon>Acanthomorphata</taxon>
        <taxon>Zeiogadaria</taxon>
        <taxon>Gadariae</taxon>
        <taxon>Gadiformes</taxon>
        <taxon>Gadoidei</taxon>
        <taxon>Merlucciidae</taxon>
        <taxon>Merluccius</taxon>
    </lineage>
</organism>
<feature type="domain" description="Calx-beta" evidence="22">
    <location>
        <begin position="336"/>
        <end position="439"/>
    </location>
</feature>
<keyword evidence="13 20" id="KW-1133">Transmembrane helix</keyword>
<evidence type="ECO:0000256" key="2">
    <source>
        <dbReference type="ARBA" id="ARBA00007489"/>
    </source>
</evidence>
<dbReference type="InterPro" id="IPR044880">
    <property type="entry name" value="NCX_ion-bd_dom_sf"/>
</dbReference>
<feature type="signal peptide" evidence="21">
    <location>
        <begin position="1"/>
        <end position="23"/>
    </location>
</feature>
<keyword evidence="18" id="KW-0739">Sodium transport</keyword>
<keyword evidence="8" id="KW-0479">Metal-binding</keyword>
<keyword evidence="12" id="KW-0112">Calmodulin-binding</keyword>
<evidence type="ECO:0000256" key="3">
    <source>
        <dbReference type="ARBA" id="ARBA00022448"/>
    </source>
</evidence>
<dbReference type="GO" id="GO:0042383">
    <property type="term" value="C:sarcolemma"/>
    <property type="evidence" value="ECO:0007669"/>
    <property type="project" value="TreeGrafter"/>
</dbReference>
<keyword evidence="7 20" id="KW-0812">Transmembrane</keyword>
<keyword evidence="14" id="KW-0915">Sodium</keyword>